<dbReference type="InterPro" id="IPR029069">
    <property type="entry name" value="HotDog_dom_sf"/>
</dbReference>
<evidence type="ECO:0000256" key="7">
    <source>
        <dbReference type="ARBA" id="ARBA00023160"/>
    </source>
</evidence>
<dbReference type="InterPro" id="IPR045023">
    <property type="entry name" value="FATA/B"/>
</dbReference>
<dbReference type="Gene3D" id="3.10.129.10">
    <property type="entry name" value="Hotdog Thioesterase"/>
    <property type="match status" value="1"/>
</dbReference>
<dbReference type="SUPFAM" id="SSF54637">
    <property type="entry name" value="Thioesterase/thiol ester dehydrase-isomerase"/>
    <property type="match status" value="2"/>
</dbReference>
<dbReference type="RefSeq" id="WP_104421374.1">
    <property type="nucleotide sequence ID" value="NZ_PTJC01000007.1"/>
</dbReference>
<comment type="caution">
    <text evidence="11">The sequence shown here is derived from an EMBL/GenBank/DDBJ whole genome shotgun (WGS) entry which is preliminary data.</text>
</comment>
<keyword evidence="3" id="KW-0378">Hydrolase</keyword>
<evidence type="ECO:0000259" key="9">
    <source>
        <dbReference type="Pfam" id="PF01643"/>
    </source>
</evidence>
<feature type="region of interest" description="Disordered" evidence="8">
    <location>
        <begin position="1"/>
        <end position="26"/>
    </location>
</feature>
<organism evidence="11 12">
    <name type="scientific">Neolewinella xylanilytica</name>
    <dbReference type="NCBI Taxonomy" id="1514080"/>
    <lineage>
        <taxon>Bacteria</taxon>
        <taxon>Pseudomonadati</taxon>
        <taxon>Bacteroidota</taxon>
        <taxon>Saprospiria</taxon>
        <taxon>Saprospirales</taxon>
        <taxon>Lewinellaceae</taxon>
        <taxon>Neolewinella</taxon>
    </lineage>
</organism>
<dbReference type="InterPro" id="IPR049427">
    <property type="entry name" value="Acyl-ACP_TE_C"/>
</dbReference>
<keyword evidence="4" id="KW-0276">Fatty acid metabolism</keyword>
<evidence type="ECO:0000313" key="11">
    <source>
        <dbReference type="EMBL" id="PPK84654.1"/>
    </source>
</evidence>
<dbReference type="PANTHER" id="PTHR31727">
    <property type="entry name" value="OLEOYL-ACYL CARRIER PROTEIN THIOESTERASE 1, CHLOROPLASTIC"/>
    <property type="match status" value="1"/>
</dbReference>
<evidence type="ECO:0000259" key="10">
    <source>
        <dbReference type="Pfam" id="PF20791"/>
    </source>
</evidence>
<dbReference type="EMBL" id="PTJC01000007">
    <property type="protein sequence ID" value="PPK84654.1"/>
    <property type="molecule type" value="Genomic_DNA"/>
</dbReference>
<accession>A0A2S6I114</accession>
<proteinExistence type="inferred from homology"/>
<evidence type="ECO:0000256" key="1">
    <source>
        <dbReference type="ARBA" id="ARBA00006500"/>
    </source>
</evidence>
<dbReference type="Pfam" id="PF01643">
    <property type="entry name" value="Acyl-ACP_TE"/>
    <property type="match status" value="1"/>
</dbReference>
<evidence type="ECO:0000256" key="4">
    <source>
        <dbReference type="ARBA" id="ARBA00022832"/>
    </source>
</evidence>
<evidence type="ECO:0000256" key="2">
    <source>
        <dbReference type="ARBA" id="ARBA00022516"/>
    </source>
</evidence>
<dbReference type="OrthoDB" id="9801517at2"/>
<dbReference type="AlphaFoldDB" id="A0A2S6I114"/>
<evidence type="ECO:0000256" key="5">
    <source>
        <dbReference type="ARBA" id="ARBA00022946"/>
    </source>
</evidence>
<feature type="domain" description="Acyl-ACP thioesterase-like C-terminal" evidence="10">
    <location>
        <begin position="180"/>
        <end position="270"/>
    </location>
</feature>
<evidence type="ECO:0000256" key="8">
    <source>
        <dbReference type="SAM" id="MobiDB-lite"/>
    </source>
</evidence>
<keyword evidence="5" id="KW-0809">Transit peptide</keyword>
<keyword evidence="7" id="KW-0275">Fatty acid biosynthesis</keyword>
<dbReference type="InterPro" id="IPR002864">
    <property type="entry name" value="Acyl-ACP_thioesterase_NHD"/>
</dbReference>
<name>A0A2S6I114_9BACT</name>
<feature type="compositionally biased region" description="Basic and acidic residues" evidence="8">
    <location>
        <begin position="1"/>
        <end position="12"/>
    </location>
</feature>
<keyword evidence="2" id="KW-0444">Lipid biosynthesis</keyword>
<gene>
    <name evidence="11" type="ORF">CLV84_3816</name>
</gene>
<sequence>MIAGQEDPHNPRTIDTLPAPPTSPLSETLHDRVAAATVGPHGRLTLPHLIRLFQEAALRNTDRLGISSHALSRDLGLTWVLHRQSIQATEWPALGDAVSVVTLPTFIQRGLITYRDFYLLDAAKRVMACSSSTWSVMDLNSRRIRPIPQRVTDKLQDLPPAGSGLAVPGEKPAPPESPTAERTFRVQFAHLDFNNHLTNPAFPELMLEPLDLPFLSTHLPVRADMIYHREARYGDLLTAVTAKAAHSGHFAHGLYRGEGELLASMATRWTPIV</sequence>
<keyword evidence="6" id="KW-0443">Lipid metabolism</keyword>
<dbReference type="GO" id="GO:0000036">
    <property type="term" value="F:acyl carrier activity"/>
    <property type="evidence" value="ECO:0007669"/>
    <property type="project" value="TreeGrafter"/>
</dbReference>
<dbReference type="CDD" id="cd00586">
    <property type="entry name" value="4HBT"/>
    <property type="match status" value="1"/>
</dbReference>
<dbReference type="PANTHER" id="PTHR31727:SF6">
    <property type="entry name" value="OLEOYL-ACYL CARRIER PROTEIN THIOESTERASE 1, CHLOROPLASTIC"/>
    <property type="match status" value="1"/>
</dbReference>
<comment type="similarity">
    <text evidence="1">Belongs to the acyl-ACP thioesterase family.</text>
</comment>
<dbReference type="Pfam" id="PF20791">
    <property type="entry name" value="Acyl-ACP_TE_C"/>
    <property type="match status" value="1"/>
</dbReference>
<feature type="region of interest" description="Disordered" evidence="8">
    <location>
        <begin position="155"/>
        <end position="179"/>
    </location>
</feature>
<evidence type="ECO:0000313" key="12">
    <source>
        <dbReference type="Proteomes" id="UP000237662"/>
    </source>
</evidence>
<evidence type="ECO:0000256" key="6">
    <source>
        <dbReference type="ARBA" id="ARBA00023098"/>
    </source>
</evidence>
<evidence type="ECO:0000256" key="3">
    <source>
        <dbReference type="ARBA" id="ARBA00022801"/>
    </source>
</evidence>
<keyword evidence="12" id="KW-1185">Reference proteome</keyword>
<dbReference type="GO" id="GO:0016297">
    <property type="term" value="F:fatty acyl-[ACP] hydrolase activity"/>
    <property type="evidence" value="ECO:0007669"/>
    <property type="project" value="InterPro"/>
</dbReference>
<dbReference type="Proteomes" id="UP000237662">
    <property type="component" value="Unassembled WGS sequence"/>
</dbReference>
<reference evidence="11 12" key="1">
    <citation type="submission" date="2018-02" db="EMBL/GenBank/DDBJ databases">
        <title>Genomic Encyclopedia of Archaeal and Bacterial Type Strains, Phase II (KMG-II): from individual species to whole genera.</title>
        <authorList>
            <person name="Goeker M."/>
        </authorList>
    </citation>
    <scope>NUCLEOTIDE SEQUENCE [LARGE SCALE GENOMIC DNA]</scope>
    <source>
        <strain evidence="11 12">DSM 29526</strain>
    </source>
</reference>
<feature type="domain" description="Acyl-ACP thioesterase N-terminal hotdog" evidence="9">
    <location>
        <begin position="36"/>
        <end position="153"/>
    </location>
</feature>
<protein>
    <submittedName>
        <fullName evidence="11">Acyl-ACP thioesterase</fullName>
    </submittedName>
</protein>